<dbReference type="GO" id="GO:0006508">
    <property type="term" value="P:proteolysis"/>
    <property type="evidence" value="ECO:0007669"/>
    <property type="project" value="UniProtKB-KW"/>
</dbReference>
<feature type="domain" description="Ubiquitin-like protease family profile" evidence="5">
    <location>
        <begin position="1"/>
        <end position="208"/>
    </location>
</feature>
<dbReference type="PANTHER" id="PTHR12606">
    <property type="entry name" value="SENTRIN/SUMO-SPECIFIC PROTEASE"/>
    <property type="match status" value="1"/>
</dbReference>
<organism evidence="6">
    <name type="scientific">Zea mays</name>
    <name type="common">Maize</name>
    <dbReference type="NCBI Taxonomy" id="4577"/>
    <lineage>
        <taxon>Eukaryota</taxon>
        <taxon>Viridiplantae</taxon>
        <taxon>Streptophyta</taxon>
        <taxon>Embryophyta</taxon>
        <taxon>Tracheophyta</taxon>
        <taxon>Spermatophyta</taxon>
        <taxon>Magnoliopsida</taxon>
        <taxon>Liliopsida</taxon>
        <taxon>Poales</taxon>
        <taxon>Poaceae</taxon>
        <taxon>PACMAD clade</taxon>
        <taxon>Panicoideae</taxon>
        <taxon>Andropogonodae</taxon>
        <taxon>Andropogoneae</taxon>
        <taxon>Tripsacinae</taxon>
        <taxon>Zea</taxon>
    </lineage>
</organism>
<dbReference type="Gene3D" id="3.40.395.10">
    <property type="entry name" value="Adenoviral Proteinase, Chain A"/>
    <property type="match status" value="1"/>
</dbReference>
<reference evidence="6" key="1">
    <citation type="submission" date="2015-12" db="EMBL/GenBank/DDBJ databases">
        <title>Update maize B73 reference genome by single molecule sequencing technologies.</title>
        <authorList>
            <consortium name="Maize Genome Sequencing Project"/>
            <person name="Ware D."/>
        </authorList>
    </citation>
    <scope>NUCLEOTIDE SEQUENCE</scope>
    <source>
        <tissue evidence="6">Seedling</tissue>
    </source>
</reference>
<dbReference type="AlphaFoldDB" id="A0A1D6LL57"/>
<dbReference type="PANTHER" id="PTHR12606:SF155">
    <property type="entry name" value="OS04G0316900 PROTEIN"/>
    <property type="match status" value="1"/>
</dbReference>
<keyword evidence="4" id="KW-0788">Thiol protease</keyword>
<dbReference type="OMA" id="CAVESTI"/>
<keyword evidence="2" id="KW-0645">Protease</keyword>
<dbReference type="InParanoid" id="A0A1D6LL57"/>
<protein>
    <recommendedName>
        <fullName evidence="5">Ubiquitin-like protease family profile domain-containing protein</fullName>
    </recommendedName>
</protein>
<evidence type="ECO:0000256" key="1">
    <source>
        <dbReference type="ARBA" id="ARBA00005234"/>
    </source>
</evidence>
<evidence type="ECO:0000256" key="2">
    <source>
        <dbReference type="ARBA" id="ARBA00022670"/>
    </source>
</evidence>
<dbReference type="InterPro" id="IPR038765">
    <property type="entry name" value="Papain-like_cys_pep_sf"/>
</dbReference>
<name>A0A1D6LL57_MAIZE</name>
<dbReference type="SUPFAM" id="SSF54001">
    <property type="entry name" value="Cysteine proteinases"/>
    <property type="match status" value="1"/>
</dbReference>
<dbReference type="ExpressionAtlas" id="A0A1D6LL57">
    <property type="expression patterns" value="baseline"/>
</dbReference>
<accession>A0A1D6LL57</accession>
<evidence type="ECO:0000259" key="5">
    <source>
        <dbReference type="PROSITE" id="PS50600"/>
    </source>
</evidence>
<comment type="similarity">
    <text evidence="1">Belongs to the peptidase C48 family.</text>
</comment>
<keyword evidence="3" id="KW-0378">Hydrolase</keyword>
<dbReference type="PaxDb" id="4577-AC209946.4_FGP001"/>
<sequence>MECLFQPDSYLGDEVINFYIYLLVAQEHMKHHPSGTVHIEIIFASEFFKRDAGDVREFDDIYCETSERSQVERKVFVPINIRELHSYLVVLNAKRREIQILDSLGSSFDHKDLDCVLKGLQKQIDGVSQYMKLKDHNNWPDLQVASWPRKLIEFKDDMQTDRFLRVDFSYLVIWSTGQLDNFIQNDVIPTSTLVNGCGKDSLMSGLSTKDMPVIKADIIEFLCDYIMAIQDATILEAKWVRSSKPYLIDLTVKTLQELLNVNKDMPIDCFNMVVQILAHNEPKRLSLAKRKITKHYMNMRLCEMCGFDEEAKSCSYATEILYRLCTLRY</sequence>
<dbReference type="GO" id="GO:0008234">
    <property type="term" value="F:cysteine-type peptidase activity"/>
    <property type="evidence" value="ECO:0007669"/>
    <property type="project" value="UniProtKB-KW"/>
</dbReference>
<evidence type="ECO:0000256" key="4">
    <source>
        <dbReference type="ARBA" id="ARBA00022807"/>
    </source>
</evidence>
<dbReference type="InterPro" id="IPR003653">
    <property type="entry name" value="Peptidase_C48_C"/>
</dbReference>
<dbReference type="PROSITE" id="PS50600">
    <property type="entry name" value="ULP_PROTEASE"/>
    <property type="match status" value="1"/>
</dbReference>
<proteinExistence type="inferred from homology"/>
<gene>
    <name evidence="6" type="ORF">ZEAMMB73_Zm00001d036192</name>
</gene>
<dbReference type="Pfam" id="PF02902">
    <property type="entry name" value="Peptidase_C48"/>
    <property type="match status" value="1"/>
</dbReference>
<evidence type="ECO:0000313" key="6">
    <source>
        <dbReference type="EMBL" id="AQK80421.1"/>
    </source>
</evidence>
<dbReference type="EMBL" id="CM000782">
    <property type="protein sequence ID" value="AQK80421.1"/>
    <property type="molecule type" value="Genomic_DNA"/>
</dbReference>
<evidence type="ECO:0000256" key="3">
    <source>
        <dbReference type="ARBA" id="ARBA00022801"/>
    </source>
</evidence>